<proteinExistence type="predicted"/>
<accession>A0A8J2S7D6</accession>
<organism evidence="2 3">
    <name type="scientific">Pelagomonas calceolata</name>
    <dbReference type="NCBI Taxonomy" id="35677"/>
    <lineage>
        <taxon>Eukaryota</taxon>
        <taxon>Sar</taxon>
        <taxon>Stramenopiles</taxon>
        <taxon>Ochrophyta</taxon>
        <taxon>Pelagophyceae</taxon>
        <taxon>Pelagomonadales</taxon>
        <taxon>Pelagomonadaceae</taxon>
        <taxon>Pelagomonas</taxon>
    </lineage>
</organism>
<feature type="region of interest" description="Disordered" evidence="1">
    <location>
        <begin position="211"/>
        <end position="247"/>
    </location>
</feature>
<feature type="compositionally biased region" description="Low complexity" evidence="1">
    <location>
        <begin position="36"/>
        <end position="45"/>
    </location>
</feature>
<dbReference type="Proteomes" id="UP000789595">
    <property type="component" value="Unassembled WGS sequence"/>
</dbReference>
<reference evidence="2" key="1">
    <citation type="submission" date="2021-11" db="EMBL/GenBank/DDBJ databases">
        <authorList>
            <consortium name="Genoscope - CEA"/>
            <person name="William W."/>
        </authorList>
    </citation>
    <scope>NUCLEOTIDE SEQUENCE</scope>
</reference>
<feature type="non-terminal residue" evidence="2">
    <location>
        <position position="299"/>
    </location>
</feature>
<dbReference type="AlphaFoldDB" id="A0A8J2S7D6"/>
<name>A0A8J2S7D6_9STRA</name>
<feature type="compositionally biased region" description="Basic residues" evidence="1">
    <location>
        <begin position="236"/>
        <end position="247"/>
    </location>
</feature>
<feature type="region of interest" description="Disordered" evidence="1">
    <location>
        <begin position="36"/>
        <end position="103"/>
    </location>
</feature>
<sequence>ANRPYRGEDAVRAPGRTAVTRWNDAFRASLRAAVAGTSAAAGPRAWADRDPASCSRRARPSGVRKNQMKRGSEEGDEDKEAKKPKEMAAPAPAPAPSPEKEAEAPVCNVGNLLEICDQDVDFAVELVGEGGQEMTGHAAKAVSRATSMDDAWLRAVRKSDFERLQFLVCRGLREVLLSGYGRVYLSEIVSEFELKTWPRCRDSLVDFHTGSRRSRRTRTPSRASPGTWAWSGYGPTRRRRSPGRARRRPRWIGSLKMDLWPSRSRSASWSSWRKWWSGASHLGRRSRRTRGPIPCEVVE</sequence>
<feature type="non-terminal residue" evidence="2">
    <location>
        <position position="1"/>
    </location>
</feature>
<evidence type="ECO:0000313" key="2">
    <source>
        <dbReference type="EMBL" id="CAH0364566.1"/>
    </source>
</evidence>
<keyword evidence="3" id="KW-1185">Reference proteome</keyword>
<evidence type="ECO:0000313" key="3">
    <source>
        <dbReference type="Proteomes" id="UP000789595"/>
    </source>
</evidence>
<gene>
    <name evidence="2" type="ORF">PECAL_1P09350</name>
</gene>
<feature type="compositionally biased region" description="Low complexity" evidence="1">
    <location>
        <begin position="220"/>
        <end position="235"/>
    </location>
</feature>
<protein>
    <submittedName>
        <fullName evidence="2">Uncharacterized protein</fullName>
    </submittedName>
</protein>
<dbReference type="EMBL" id="CAKKNE010000001">
    <property type="protein sequence ID" value="CAH0364566.1"/>
    <property type="molecule type" value="Genomic_DNA"/>
</dbReference>
<comment type="caution">
    <text evidence="2">The sequence shown here is derived from an EMBL/GenBank/DDBJ whole genome shotgun (WGS) entry which is preliminary data.</text>
</comment>
<evidence type="ECO:0000256" key="1">
    <source>
        <dbReference type="SAM" id="MobiDB-lite"/>
    </source>
</evidence>